<dbReference type="EMBL" id="LT607756">
    <property type="protein sequence ID" value="SCG85650.1"/>
    <property type="molecule type" value="Genomic_DNA"/>
</dbReference>
<gene>
    <name evidence="2" type="ORF">MCBB_1091</name>
</gene>
<proteinExistence type="predicted"/>
<protein>
    <recommendedName>
        <fullName evidence="4">Class III signal peptide-containing protein</fullName>
    </recommendedName>
</protein>
<dbReference type="STRING" id="118062.MCBB_1091"/>
<keyword evidence="1" id="KW-0472">Membrane</keyword>
<evidence type="ECO:0008006" key="4">
    <source>
        <dbReference type="Google" id="ProtNLM"/>
    </source>
</evidence>
<reference evidence="2 3" key="1">
    <citation type="submission" date="2016-08" db="EMBL/GenBank/DDBJ databases">
        <authorList>
            <person name="Seilhamer J.J."/>
        </authorList>
    </citation>
    <scope>NUCLEOTIDE SEQUENCE [LARGE SCALE GENOMIC DNA]</scope>
    <source>
        <strain evidence="2">Buetzberg</strain>
    </source>
</reference>
<dbReference type="AlphaFoldDB" id="A0A1D3L2G2"/>
<dbReference type="Proteomes" id="UP000094707">
    <property type="component" value="Chromosome I"/>
</dbReference>
<organism evidence="2 3">
    <name type="scientific">Methanobacterium congolense</name>
    <dbReference type="NCBI Taxonomy" id="118062"/>
    <lineage>
        <taxon>Archaea</taxon>
        <taxon>Methanobacteriati</taxon>
        <taxon>Methanobacteriota</taxon>
        <taxon>Methanomada group</taxon>
        <taxon>Methanobacteria</taxon>
        <taxon>Methanobacteriales</taxon>
        <taxon>Methanobacteriaceae</taxon>
        <taxon>Methanobacterium</taxon>
    </lineage>
</organism>
<name>A0A1D3L2G2_9EURY</name>
<evidence type="ECO:0000256" key="1">
    <source>
        <dbReference type="SAM" id="Phobius"/>
    </source>
</evidence>
<feature type="transmembrane region" description="Helical" evidence="1">
    <location>
        <begin position="12"/>
        <end position="30"/>
    </location>
</feature>
<accession>A0A1D3L2G2</accession>
<keyword evidence="1" id="KW-1133">Transmembrane helix</keyword>
<evidence type="ECO:0000313" key="2">
    <source>
        <dbReference type="EMBL" id="SCG85650.1"/>
    </source>
</evidence>
<dbReference type="KEGG" id="mcub:MCBB_1091"/>
<keyword evidence="3" id="KW-1185">Reference proteome</keyword>
<keyword evidence="1" id="KW-0812">Transmembrane</keyword>
<evidence type="ECO:0000313" key="3">
    <source>
        <dbReference type="Proteomes" id="UP000094707"/>
    </source>
</evidence>
<sequence length="139" mass="15310">MDDRAQVSVELILFLAFVLAIILVFATYIADANEKNIIETSVKLGAENATSTMVLLDRSMEPLRVTSISVTGSDPIVMTLHFSRSVDYTTQKYVAEGVVTSLISQGYDAESNYTDTNKLKGNVTLQKARHDYLIKTADV</sequence>